<sequence length="424" mass="49449">MKTEQGKDSDIQVILEKLKHEEAKSDPKFIIHEEVLYYLSNPDDDPILRLYVPSHLKTFLVKQYQDANGHFGVNKTYHSLRRKYYWPNMFRELFDYISKCIPCNERNLKKNRPPLRTTEIPPYPWAKVNLDISGPFPLSLSGNKYIASFIDNLTGYPEAFAIPDKSAETMVSLLLNDVFPRIGCPIVLVTDNGTENVNKIMQETLKELKIHDVKISVYHPQSNARVERYHRTLNAVLGKFLEGQRTSTWDLFLPQALAAIHFNSHETTRHSSFFFLYSRDVLTIDRILQPGRKYYGDETHQILLQAQHEAFLRVHNKMTKEKARQKRYADRNAKEILFRVGDPVYMKNHTRKNKFEPQWRPYCRVIEKTSAPLTFRLKNQLTGEVVSPHAEPLRLAKADWPKSKCSRTNENIEEDQTNRSAGTD</sequence>
<dbReference type="FunFam" id="1.10.340.70:FF:000001">
    <property type="entry name" value="Retrovirus-related Pol polyprotein from transposon gypsy-like Protein"/>
    <property type="match status" value="1"/>
</dbReference>
<dbReference type="InterPro" id="IPR036397">
    <property type="entry name" value="RNaseH_sf"/>
</dbReference>
<comment type="caution">
    <text evidence="3">The sequence shown here is derived from an EMBL/GenBank/DDBJ whole genome shotgun (WGS) entry which is preliminary data.</text>
</comment>
<dbReference type="SUPFAM" id="SSF53098">
    <property type="entry name" value="Ribonuclease H-like"/>
    <property type="match status" value="1"/>
</dbReference>
<protein>
    <submittedName>
        <fullName evidence="3">Pol polyprotein</fullName>
    </submittedName>
</protein>
<accession>A0AAV4D0R9</accession>
<dbReference type="Proteomes" id="UP000735302">
    <property type="component" value="Unassembled WGS sequence"/>
</dbReference>
<evidence type="ECO:0000313" key="4">
    <source>
        <dbReference type="Proteomes" id="UP000735302"/>
    </source>
</evidence>
<dbReference type="GO" id="GO:0015074">
    <property type="term" value="P:DNA integration"/>
    <property type="evidence" value="ECO:0007669"/>
    <property type="project" value="InterPro"/>
</dbReference>
<feature type="domain" description="Integrase catalytic" evidence="2">
    <location>
        <begin position="120"/>
        <end position="280"/>
    </location>
</feature>
<dbReference type="AlphaFoldDB" id="A0AAV4D0R9"/>
<evidence type="ECO:0000313" key="3">
    <source>
        <dbReference type="EMBL" id="GFO37737.1"/>
    </source>
</evidence>
<proteinExistence type="predicted"/>
<keyword evidence="4" id="KW-1185">Reference proteome</keyword>
<dbReference type="InterPro" id="IPR041588">
    <property type="entry name" value="Integrase_H2C2"/>
</dbReference>
<gene>
    <name evidence="3" type="ORF">PoB_006424200</name>
</gene>
<evidence type="ECO:0000256" key="1">
    <source>
        <dbReference type="SAM" id="MobiDB-lite"/>
    </source>
</evidence>
<dbReference type="InterPro" id="IPR001584">
    <property type="entry name" value="Integrase_cat-core"/>
</dbReference>
<dbReference type="Pfam" id="PF17921">
    <property type="entry name" value="Integrase_H2C2"/>
    <property type="match status" value="1"/>
</dbReference>
<organism evidence="3 4">
    <name type="scientific">Plakobranchus ocellatus</name>
    <dbReference type="NCBI Taxonomy" id="259542"/>
    <lineage>
        <taxon>Eukaryota</taxon>
        <taxon>Metazoa</taxon>
        <taxon>Spiralia</taxon>
        <taxon>Lophotrochozoa</taxon>
        <taxon>Mollusca</taxon>
        <taxon>Gastropoda</taxon>
        <taxon>Heterobranchia</taxon>
        <taxon>Euthyneura</taxon>
        <taxon>Panpulmonata</taxon>
        <taxon>Sacoglossa</taxon>
        <taxon>Placobranchoidea</taxon>
        <taxon>Plakobranchidae</taxon>
        <taxon>Plakobranchus</taxon>
    </lineage>
</organism>
<dbReference type="GO" id="GO:0003676">
    <property type="term" value="F:nucleic acid binding"/>
    <property type="evidence" value="ECO:0007669"/>
    <property type="project" value="InterPro"/>
</dbReference>
<dbReference type="Pfam" id="PF00665">
    <property type="entry name" value="rve"/>
    <property type="match status" value="1"/>
</dbReference>
<feature type="region of interest" description="Disordered" evidence="1">
    <location>
        <begin position="400"/>
        <end position="424"/>
    </location>
</feature>
<dbReference type="Gene3D" id="1.10.340.70">
    <property type="match status" value="1"/>
</dbReference>
<dbReference type="PANTHER" id="PTHR37984">
    <property type="entry name" value="PROTEIN CBG26694"/>
    <property type="match status" value="1"/>
</dbReference>
<dbReference type="InterPro" id="IPR050951">
    <property type="entry name" value="Retrovirus_Pol_polyprotein"/>
</dbReference>
<evidence type="ECO:0000259" key="2">
    <source>
        <dbReference type="PROSITE" id="PS50994"/>
    </source>
</evidence>
<dbReference type="Gene3D" id="3.30.420.10">
    <property type="entry name" value="Ribonuclease H-like superfamily/Ribonuclease H"/>
    <property type="match status" value="1"/>
</dbReference>
<dbReference type="PROSITE" id="PS50994">
    <property type="entry name" value="INTEGRASE"/>
    <property type="match status" value="1"/>
</dbReference>
<dbReference type="PANTHER" id="PTHR37984:SF15">
    <property type="entry name" value="INTEGRASE CATALYTIC DOMAIN-CONTAINING PROTEIN"/>
    <property type="match status" value="1"/>
</dbReference>
<name>A0AAV4D0R9_9GAST</name>
<dbReference type="EMBL" id="BLXT01007302">
    <property type="protein sequence ID" value="GFO37737.1"/>
    <property type="molecule type" value="Genomic_DNA"/>
</dbReference>
<dbReference type="InterPro" id="IPR012337">
    <property type="entry name" value="RNaseH-like_sf"/>
</dbReference>
<reference evidence="3 4" key="1">
    <citation type="journal article" date="2021" name="Elife">
        <title>Chloroplast acquisition without the gene transfer in kleptoplastic sea slugs, Plakobranchus ocellatus.</title>
        <authorList>
            <person name="Maeda T."/>
            <person name="Takahashi S."/>
            <person name="Yoshida T."/>
            <person name="Shimamura S."/>
            <person name="Takaki Y."/>
            <person name="Nagai Y."/>
            <person name="Toyoda A."/>
            <person name="Suzuki Y."/>
            <person name="Arimoto A."/>
            <person name="Ishii H."/>
            <person name="Satoh N."/>
            <person name="Nishiyama T."/>
            <person name="Hasebe M."/>
            <person name="Maruyama T."/>
            <person name="Minagawa J."/>
            <person name="Obokata J."/>
            <person name="Shigenobu S."/>
        </authorList>
    </citation>
    <scope>NUCLEOTIDE SEQUENCE [LARGE SCALE GENOMIC DNA]</scope>
</reference>